<keyword evidence="1" id="KW-1133">Transmembrane helix</keyword>
<keyword evidence="1" id="KW-0812">Transmembrane</keyword>
<organism evidence="2">
    <name type="scientific">Dermatophagoides farinae</name>
    <name type="common">American house dust mite</name>
    <dbReference type="NCBI Taxonomy" id="6954"/>
    <lineage>
        <taxon>Eukaryota</taxon>
        <taxon>Metazoa</taxon>
        <taxon>Ecdysozoa</taxon>
        <taxon>Arthropoda</taxon>
        <taxon>Chelicerata</taxon>
        <taxon>Arachnida</taxon>
        <taxon>Acari</taxon>
        <taxon>Acariformes</taxon>
        <taxon>Sarcoptiformes</taxon>
        <taxon>Astigmata</taxon>
        <taxon>Psoroptidia</taxon>
        <taxon>Analgoidea</taxon>
        <taxon>Pyroglyphidae</taxon>
        <taxon>Dermatophagoidinae</taxon>
        <taxon>Dermatophagoides</taxon>
    </lineage>
</organism>
<dbReference type="Proteomes" id="UP000828236">
    <property type="component" value="Unassembled WGS sequence"/>
</dbReference>
<feature type="transmembrane region" description="Helical" evidence="1">
    <location>
        <begin position="124"/>
        <end position="154"/>
    </location>
</feature>
<sequence length="293" mass="34317">MNITTKLVNKAAKRTIVDDKTFFANPNTINPFLRTTTKTTTTKTDTVNATDLEKNRHHQKLIDEKYYALIVNSSTNRTVRLINNAQYILLSLSIWQLVLIICNLYTILISIWRKRNQLVIYDRTFYWLSFLQNLFIFFWATGSISTIITTTIFMTTTKSNDENRGEKTTKTTTTTITKRTDNLSSFTMFGMFALILIVFEILLFYQLLLFISRTDNPLLLNGFGWQETTHLLILPISRIICFSLWIYFMNHQLSLMQWSKEEFQLPMVDPLTEDITLNTYSPFYIGRIMPINN</sequence>
<comment type="caution">
    <text evidence="2">The sequence shown here is derived from an EMBL/GenBank/DDBJ whole genome shotgun (WGS) entry which is preliminary data.</text>
</comment>
<proteinExistence type="predicted"/>
<evidence type="ECO:0008006" key="3">
    <source>
        <dbReference type="Google" id="ProtNLM"/>
    </source>
</evidence>
<feature type="transmembrane region" description="Helical" evidence="1">
    <location>
        <begin position="186"/>
        <end position="211"/>
    </location>
</feature>
<accession>A0A9D4SKV1</accession>
<evidence type="ECO:0000313" key="2">
    <source>
        <dbReference type="EMBL" id="KAH7645668.1"/>
    </source>
</evidence>
<protein>
    <recommendedName>
        <fullName evidence="3">Transmembrane protein</fullName>
    </recommendedName>
</protein>
<dbReference type="AlphaFoldDB" id="A0A9D4SKV1"/>
<evidence type="ECO:0000256" key="1">
    <source>
        <dbReference type="SAM" id="Phobius"/>
    </source>
</evidence>
<reference evidence="2" key="2">
    <citation type="journal article" date="2021" name="World Allergy Organ. J.">
        <title>Chromosome-level assembly of Dermatophagoides farinae genome and transcriptome reveals two novel allergens Der f 37 and Der f 39.</title>
        <authorList>
            <person name="Chen J."/>
            <person name="Cai Z."/>
            <person name="Fan D."/>
            <person name="Hu J."/>
            <person name="Hou Y."/>
            <person name="He Y."/>
            <person name="Zhang Z."/>
            <person name="Zhao Z."/>
            <person name="Gao P."/>
            <person name="Hu W."/>
            <person name="Sun J."/>
            <person name="Li J."/>
            <person name="Ji K."/>
        </authorList>
    </citation>
    <scope>NUCLEOTIDE SEQUENCE</scope>
    <source>
        <strain evidence="2">JKM2019</strain>
    </source>
</reference>
<keyword evidence="1" id="KW-0472">Membrane</keyword>
<name>A0A9D4SKV1_DERFA</name>
<gene>
    <name evidence="2" type="ORF">HUG17_1206</name>
</gene>
<reference evidence="2" key="1">
    <citation type="submission" date="2020-06" db="EMBL/GenBank/DDBJ databases">
        <authorList>
            <person name="Ji K."/>
            <person name="Li J."/>
        </authorList>
    </citation>
    <scope>NUCLEOTIDE SEQUENCE</scope>
    <source>
        <strain evidence="2">JKM2019</strain>
        <tissue evidence="2">Whole body</tissue>
    </source>
</reference>
<feature type="transmembrane region" description="Helical" evidence="1">
    <location>
        <begin position="87"/>
        <end position="112"/>
    </location>
</feature>
<dbReference type="EMBL" id="SDOV01000001">
    <property type="protein sequence ID" value="KAH7645668.1"/>
    <property type="molecule type" value="Genomic_DNA"/>
</dbReference>
<feature type="transmembrane region" description="Helical" evidence="1">
    <location>
        <begin position="231"/>
        <end position="250"/>
    </location>
</feature>